<dbReference type="InterPro" id="IPR007391">
    <property type="entry name" value="Vancomycin_resist_VanW"/>
</dbReference>
<dbReference type="OrthoDB" id="9813301at2"/>
<organism evidence="3 4">
    <name type="scientific">Corynebacterium heidelbergense</name>
    <dbReference type="NCBI Taxonomy" id="2055947"/>
    <lineage>
        <taxon>Bacteria</taxon>
        <taxon>Bacillati</taxon>
        <taxon>Actinomycetota</taxon>
        <taxon>Actinomycetes</taxon>
        <taxon>Mycobacteriales</taxon>
        <taxon>Corynebacteriaceae</taxon>
        <taxon>Corynebacterium</taxon>
    </lineage>
</organism>
<dbReference type="Pfam" id="PF12229">
    <property type="entry name" value="PG_binding_4"/>
    <property type="match status" value="1"/>
</dbReference>
<accession>A0A364VAL4</accession>
<dbReference type="PANTHER" id="PTHR35788:SF1">
    <property type="entry name" value="EXPORTED PROTEIN"/>
    <property type="match status" value="1"/>
</dbReference>
<sequence length="551" mass="59545">MLVALAGLAGILYGVDYVMSEGKVPRGTSVGKVDIGGLPLEQAEQRLRNQLGESTREPVVVNAGDMSSTVDPSPSGLRVDWQRTVEQAGRQPLNPITRVRSFFETREMGIVSQTNGILLDPVVSRVQGELQRQPKDAALSVDPAGKAHIDPDVTGQAVPIDRLRKEIEDNWLNTSHVVPVKADITEANLREAAAHDAAKKFIDPATSAPLVFKGRDNAQGVIRPEDMGKILTFVPDDKSQNKAFRPEWNSGAAKDILSAQLASTEREFRNASFQFAGTGFTVVPSQDGVIIKWDDTLGDLQAKALDTQKRMYDVVYEDKKADYTTEQAQKANFDTVVGEFTTGGFSDASGVNIRRVAEQVNGAVVLPGKTFSLNGHTGPRGAAQGYVESGIIQDGRPGKAIGGGISQFATTLYNASYFAGMDDVAHTPHSYYISRYPAGREATVFEGAIDLQFKNPFDTPVKIVSFADANSVTVRIYGVKNVNVESQSSPRSNPTSPPRQTVNGPECVPSSGIPGFTITDTRVMKDLGGREISRKSRTTVYDPQPIITCSR</sequence>
<feature type="compositionally biased region" description="Low complexity" evidence="1">
    <location>
        <begin position="486"/>
        <end position="501"/>
    </location>
</feature>
<name>A0A364VAL4_9CORY</name>
<dbReference type="Pfam" id="PF04294">
    <property type="entry name" value="VanW"/>
    <property type="match status" value="1"/>
</dbReference>
<evidence type="ECO:0000259" key="2">
    <source>
        <dbReference type="Pfam" id="PF12229"/>
    </source>
</evidence>
<dbReference type="AlphaFoldDB" id="A0A364VAL4"/>
<evidence type="ECO:0000313" key="3">
    <source>
        <dbReference type="EMBL" id="RAV33713.1"/>
    </source>
</evidence>
<evidence type="ECO:0000313" key="4">
    <source>
        <dbReference type="Proteomes" id="UP000251047"/>
    </source>
</evidence>
<dbReference type="EMBL" id="PHQP01000051">
    <property type="protein sequence ID" value="RAV33713.1"/>
    <property type="molecule type" value="Genomic_DNA"/>
</dbReference>
<dbReference type="InterPro" id="IPR022029">
    <property type="entry name" value="YoaR-like_PG-bd"/>
</dbReference>
<feature type="region of interest" description="Disordered" evidence="1">
    <location>
        <begin position="484"/>
        <end position="514"/>
    </location>
</feature>
<dbReference type="InterPro" id="IPR052913">
    <property type="entry name" value="Glycopeptide_resist_protein"/>
</dbReference>
<dbReference type="PANTHER" id="PTHR35788">
    <property type="entry name" value="EXPORTED PROTEIN-RELATED"/>
    <property type="match status" value="1"/>
</dbReference>
<gene>
    <name evidence="3" type="ORF">CWC39_07075</name>
</gene>
<protein>
    <recommendedName>
        <fullName evidence="2">YoaR-like putative peptidoglycan binding domain-containing protein</fullName>
    </recommendedName>
</protein>
<feature type="domain" description="YoaR-like putative peptidoglycan binding" evidence="2">
    <location>
        <begin position="239"/>
        <end position="310"/>
    </location>
</feature>
<comment type="caution">
    <text evidence="3">The sequence shown here is derived from an EMBL/GenBank/DDBJ whole genome shotgun (WGS) entry which is preliminary data.</text>
</comment>
<proteinExistence type="predicted"/>
<dbReference type="Proteomes" id="UP000251047">
    <property type="component" value="Unassembled WGS sequence"/>
</dbReference>
<evidence type="ECO:0000256" key="1">
    <source>
        <dbReference type="SAM" id="MobiDB-lite"/>
    </source>
</evidence>
<dbReference type="RefSeq" id="WP_112769797.1">
    <property type="nucleotide sequence ID" value="NZ_CP063191.1"/>
</dbReference>
<reference evidence="3 4" key="1">
    <citation type="journal article" date="2018" name="Syst. Appl. Microbiol.">
        <title>Corynebacterium heidelbergense sp. nov., isolated from the preen glands of Egyptian geese (Alopochen aegyptiacus).</title>
        <authorList>
            <person name="Braun M.S."/>
            <person name="Wang E."/>
            <person name="Zimmermann S."/>
            <person name="Wink M."/>
        </authorList>
    </citation>
    <scope>NUCLEOTIDE SEQUENCE [LARGE SCALE GENOMIC DNA]</scope>
    <source>
        <strain evidence="3 4">DSM 104638</strain>
    </source>
</reference>